<reference evidence="1" key="1">
    <citation type="submission" date="2022-08" db="EMBL/GenBank/DDBJ databases">
        <authorList>
            <consortium name="DOE Joint Genome Institute"/>
            <person name="Min B."/>
            <person name="Riley R."/>
            <person name="Sierra-Patev S."/>
            <person name="Naranjo-Ortiz M."/>
            <person name="Looney B."/>
            <person name="Konkel Z."/>
            <person name="Slot J.C."/>
            <person name="Sakamoto Y."/>
            <person name="Steenwyk J.L."/>
            <person name="Rokas A."/>
            <person name="Carro J."/>
            <person name="Camarero S."/>
            <person name="Ferreira P."/>
            <person name="Molpeceres G."/>
            <person name="Ruiz-Duenas F.J."/>
            <person name="Serrano A."/>
            <person name="Henrissat B."/>
            <person name="Drula E."/>
            <person name="Hughes K.W."/>
            <person name="Mata J.L."/>
            <person name="Ishikawa N.K."/>
            <person name="Vargas-Isla R."/>
            <person name="Ushijima S."/>
            <person name="Smith C.A."/>
            <person name="Ahrendt S."/>
            <person name="Andreopoulos W."/>
            <person name="He G."/>
            <person name="Labutti K."/>
            <person name="Lipzen A."/>
            <person name="Ng V."/>
            <person name="Sandor L."/>
            <person name="Barry K."/>
            <person name="Martinez A.T."/>
            <person name="Xiao Y."/>
            <person name="Gibbons J.G."/>
            <person name="Terashima K."/>
            <person name="Hibbett D.S."/>
            <person name="Grigoriev I.V."/>
        </authorList>
    </citation>
    <scope>NUCLEOTIDE SEQUENCE</scope>
    <source>
        <strain evidence="1">TFB10291</strain>
    </source>
</reference>
<keyword evidence="2" id="KW-1185">Reference proteome</keyword>
<sequence length="173" mass="19619">MYSNYKQALGILNRARDTQATLNQLGILDAERVVSFLAEEKEYLESREQTPAEEVLANSYYQALLGSSAEKNDHTTGEDDDPLFLTERQMTNDQEVEAKLLADVHSLEERLGLRRDQRWCKGSEGWEKAEGLVQMASYQKALDKLEGLIVARIFEPSRMNVSGTGMYGYFVTL</sequence>
<dbReference type="Proteomes" id="UP001163798">
    <property type="component" value="Unassembled WGS sequence"/>
</dbReference>
<organism evidence="1 2">
    <name type="scientific">Lentinula aff. detonsa</name>
    <dbReference type="NCBI Taxonomy" id="2804958"/>
    <lineage>
        <taxon>Eukaryota</taxon>
        <taxon>Fungi</taxon>
        <taxon>Dikarya</taxon>
        <taxon>Basidiomycota</taxon>
        <taxon>Agaricomycotina</taxon>
        <taxon>Agaricomycetes</taxon>
        <taxon>Agaricomycetidae</taxon>
        <taxon>Agaricales</taxon>
        <taxon>Marasmiineae</taxon>
        <taxon>Omphalotaceae</taxon>
        <taxon>Lentinula</taxon>
    </lineage>
</organism>
<name>A0AA38L1J7_9AGAR</name>
<protein>
    <submittedName>
        <fullName evidence="1">Uncharacterized protein</fullName>
    </submittedName>
</protein>
<dbReference type="EMBL" id="MU794266">
    <property type="protein sequence ID" value="KAJ3779752.1"/>
    <property type="molecule type" value="Genomic_DNA"/>
</dbReference>
<dbReference type="AlphaFoldDB" id="A0AA38L1J7"/>
<accession>A0AA38L1J7</accession>
<comment type="caution">
    <text evidence="1">The sequence shown here is derived from an EMBL/GenBank/DDBJ whole genome shotgun (WGS) entry which is preliminary data.</text>
</comment>
<evidence type="ECO:0000313" key="1">
    <source>
        <dbReference type="EMBL" id="KAJ3779752.1"/>
    </source>
</evidence>
<evidence type="ECO:0000313" key="2">
    <source>
        <dbReference type="Proteomes" id="UP001163798"/>
    </source>
</evidence>
<gene>
    <name evidence="1" type="ORF">GGU10DRAFT_280329</name>
</gene>
<proteinExistence type="predicted"/>